<dbReference type="RefSeq" id="WP_064035168.1">
    <property type="nucleotide sequence ID" value="NZ_LUUH01000002.1"/>
</dbReference>
<gene>
    <name evidence="1" type="ORF">A1353_03430</name>
</gene>
<proteinExistence type="predicted"/>
<protein>
    <submittedName>
        <fullName evidence="1">Uncharacterized protein</fullName>
    </submittedName>
</protein>
<evidence type="ECO:0000313" key="1">
    <source>
        <dbReference type="EMBL" id="OAI09371.1"/>
    </source>
</evidence>
<accession>A0A177MUN6</accession>
<dbReference type="EMBL" id="LUUH01000002">
    <property type="protein sequence ID" value="OAI09371.1"/>
    <property type="molecule type" value="Genomic_DNA"/>
</dbReference>
<organism evidence="1 2">
    <name type="scientific">Methylomonas methanica</name>
    <dbReference type="NCBI Taxonomy" id="421"/>
    <lineage>
        <taxon>Bacteria</taxon>
        <taxon>Pseudomonadati</taxon>
        <taxon>Pseudomonadota</taxon>
        <taxon>Gammaproteobacteria</taxon>
        <taxon>Methylococcales</taxon>
        <taxon>Methylococcaceae</taxon>
        <taxon>Methylomonas</taxon>
    </lineage>
</organism>
<reference evidence="1 2" key="1">
    <citation type="submission" date="2016-03" db="EMBL/GenBank/DDBJ databases">
        <authorList>
            <person name="Ploux O."/>
        </authorList>
    </citation>
    <scope>NUCLEOTIDE SEQUENCE [LARGE SCALE GENOMIC DNA]</scope>
    <source>
        <strain evidence="1 2">R-45371</strain>
    </source>
</reference>
<dbReference type="AlphaFoldDB" id="A0A177MUN6"/>
<dbReference type="Proteomes" id="UP000077763">
    <property type="component" value="Unassembled WGS sequence"/>
</dbReference>
<name>A0A177MUN6_METMH</name>
<sequence length="258" mass="29869">MYRDLKVYLDLKEILFDESSQRLKTLHKIKEIAEQHQTELFYDRKIVEEFSELTEGDEDYITGIRSCLDLLLMNCTPVQSSSFVFKVCFSSENTSLSYLPNQLIAAMRADGKNTLLSLTYQDIGKVLLASSHTEFQIVAFEVVSGLSRMLEWIISQGPKRVFNVSQKHGENGKSNWPNESPLLCSGEEAQELLNNAIADFNEKQRRLFNYDRNRNAFIEFFYEGDTPQQQWHGFHVTSQDVSRVPLSICKHFGFERKK</sequence>
<comment type="caution">
    <text evidence="1">The sequence shown here is derived from an EMBL/GenBank/DDBJ whole genome shotgun (WGS) entry which is preliminary data.</text>
</comment>
<evidence type="ECO:0000313" key="2">
    <source>
        <dbReference type="Proteomes" id="UP000077763"/>
    </source>
</evidence>